<keyword evidence="5" id="KW-0012">Acyltransferase</keyword>
<dbReference type="PANTHER" id="PTHR36174">
    <property type="entry name" value="LIPID II:GLYCINE GLYCYLTRANSFERASE"/>
    <property type="match status" value="1"/>
</dbReference>
<keyword evidence="3" id="KW-0133">Cell shape</keyword>
<organism evidence="7 8">
    <name type="scientific">Candidatus Gottesmanbacteria bacterium RBG_13_37_7</name>
    <dbReference type="NCBI Taxonomy" id="1798369"/>
    <lineage>
        <taxon>Bacteria</taxon>
        <taxon>Candidatus Gottesmaniibacteriota</taxon>
    </lineage>
</organism>
<dbReference type="GO" id="GO:0071555">
    <property type="term" value="P:cell wall organization"/>
    <property type="evidence" value="ECO:0007669"/>
    <property type="project" value="UniProtKB-KW"/>
</dbReference>
<dbReference type="InterPro" id="IPR003447">
    <property type="entry name" value="FEMABX"/>
</dbReference>
<reference evidence="7 8" key="1">
    <citation type="journal article" date="2016" name="Nat. Commun.">
        <title>Thousands of microbial genomes shed light on interconnected biogeochemical processes in an aquifer system.</title>
        <authorList>
            <person name="Anantharaman K."/>
            <person name="Brown C.T."/>
            <person name="Hug L.A."/>
            <person name="Sharon I."/>
            <person name="Castelle C.J."/>
            <person name="Probst A.J."/>
            <person name="Thomas B.C."/>
            <person name="Singh A."/>
            <person name="Wilkins M.J."/>
            <person name="Karaoz U."/>
            <person name="Brodie E.L."/>
            <person name="Williams K.H."/>
            <person name="Hubbard S.S."/>
            <person name="Banfield J.F."/>
        </authorList>
    </citation>
    <scope>NUCLEOTIDE SEQUENCE [LARGE SCALE GENOMIC DNA]</scope>
</reference>
<evidence type="ECO:0000256" key="5">
    <source>
        <dbReference type="ARBA" id="ARBA00023315"/>
    </source>
</evidence>
<dbReference type="Proteomes" id="UP000178230">
    <property type="component" value="Unassembled WGS sequence"/>
</dbReference>
<dbReference type="Gene3D" id="3.40.630.30">
    <property type="match status" value="2"/>
</dbReference>
<comment type="similarity">
    <text evidence="1">Belongs to the FemABX family.</text>
</comment>
<protein>
    <recommendedName>
        <fullName evidence="9">BioF2-like acetyltransferase domain-containing protein</fullName>
    </recommendedName>
</protein>
<evidence type="ECO:0000256" key="3">
    <source>
        <dbReference type="ARBA" id="ARBA00022960"/>
    </source>
</evidence>
<evidence type="ECO:0008006" key="9">
    <source>
        <dbReference type="Google" id="ProtNLM"/>
    </source>
</evidence>
<dbReference type="InterPro" id="IPR016181">
    <property type="entry name" value="Acyl_CoA_acyltransferase"/>
</dbReference>
<name>A0A1F5YGG3_9BACT</name>
<keyword evidence="6" id="KW-0961">Cell wall biogenesis/degradation</keyword>
<evidence type="ECO:0000256" key="4">
    <source>
        <dbReference type="ARBA" id="ARBA00022984"/>
    </source>
</evidence>
<accession>A0A1F5YGG3</accession>
<dbReference type="PROSITE" id="PS51191">
    <property type="entry name" value="FEMABX"/>
    <property type="match status" value="1"/>
</dbReference>
<dbReference type="GO" id="GO:0016755">
    <property type="term" value="F:aminoacyltransferase activity"/>
    <property type="evidence" value="ECO:0007669"/>
    <property type="project" value="InterPro"/>
</dbReference>
<proteinExistence type="inferred from homology"/>
<evidence type="ECO:0000313" key="8">
    <source>
        <dbReference type="Proteomes" id="UP000178230"/>
    </source>
</evidence>
<dbReference type="GO" id="GO:0008360">
    <property type="term" value="P:regulation of cell shape"/>
    <property type="evidence" value="ECO:0007669"/>
    <property type="project" value="UniProtKB-KW"/>
</dbReference>
<dbReference type="PANTHER" id="PTHR36174:SF1">
    <property type="entry name" value="LIPID II:GLYCINE GLYCYLTRANSFERASE"/>
    <property type="match status" value="1"/>
</dbReference>
<comment type="caution">
    <text evidence="7">The sequence shown here is derived from an EMBL/GenBank/DDBJ whole genome shotgun (WGS) entry which is preliminary data.</text>
</comment>
<dbReference type="AlphaFoldDB" id="A0A1F5YGG3"/>
<evidence type="ECO:0000256" key="2">
    <source>
        <dbReference type="ARBA" id="ARBA00022679"/>
    </source>
</evidence>
<keyword evidence="4" id="KW-0573">Peptidoglycan synthesis</keyword>
<dbReference type="EMBL" id="MFIY01000061">
    <property type="protein sequence ID" value="OGF99278.1"/>
    <property type="molecule type" value="Genomic_DNA"/>
</dbReference>
<sequence length="336" mass="39814">MEIKEITNKKIWEEFISKYSPQSLFQSWNWGEVISKCIPTDQIWRIGLLNNNSLIGIALVCKVNAKRGKFLHLRHGPIFSSWNRKNLSFFFAYLKNLAYENGCNFMRISPLISNTSENKTLHTVMRFRDAPIHALDGEYCWILDLDKDLNTIFSQMRKTTRYLVRQGEKKDIQIIQSIHKKDLDKFFDIYAKTAKRQNFVMHKGIREEFNIFSKDKQLILFLGYCQKQLLAAALIIFYNHQAIYHHSASIEQKIPVNYLLQWEVIKEAKKRGMKSYNFWGIAPEDKPNHPWCGLTLFKKGFGGRTVEYLHCQDLPLNLLYYQTYLLEFVRRTWKGY</sequence>
<dbReference type="InterPro" id="IPR050644">
    <property type="entry name" value="PG_Glycine_Bridge_Synth"/>
</dbReference>
<evidence type="ECO:0000313" key="7">
    <source>
        <dbReference type="EMBL" id="OGF99278.1"/>
    </source>
</evidence>
<gene>
    <name evidence="7" type="ORF">A2Y99_01160</name>
</gene>
<keyword evidence="2" id="KW-0808">Transferase</keyword>
<dbReference type="Pfam" id="PF02388">
    <property type="entry name" value="FemAB"/>
    <property type="match status" value="3"/>
</dbReference>
<evidence type="ECO:0000256" key="6">
    <source>
        <dbReference type="ARBA" id="ARBA00023316"/>
    </source>
</evidence>
<evidence type="ECO:0000256" key="1">
    <source>
        <dbReference type="ARBA" id="ARBA00009943"/>
    </source>
</evidence>
<dbReference type="GO" id="GO:0009252">
    <property type="term" value="P:peptidoglycan biosynthetic process"/>
    <property type="evidence" value="ECO:0007669"/>
    <property type="project" value="UniProtKB-KW"/>
</dbReference>
<dbReference type="SUPFAM" id="SSF55729">
    <property type="entry name" value="Acyl-CoA N-acyltransferases (Nat)"/>
    <property type="match status" value="2"/>
</dbReference>